<evidence type="ECO:0000313" key="2">
    <source>
        <dbReference type="Proteomes" id="UP001175227"/>
    </source>
</evidence>
<proteinExistence type="predicted"/>
<reference evidence="1" key="1">
    <citation type="submission" date="2023-06" db="EMBL/GenBank/DDBJ databases">
        <authorList>
            <consortium name="Lawrence Berkeley National Laboratory"/>
            <person name="Ahrendt S."/>
            <person name="Sahu N."/>
            <person name="Indic B."/>
            <person name="Wong-Bajracharya J."/>
            <person name="Merenyi Z."/>
            <person name="Ke H.-M."/>
            <person name="Monk M."/>
            <person name="Kocsube S."/>
            <person name="Drula E."/>
            <person name="Lipzen A."/>
            <person name="Balint B."/>
            <person name="Henrissat B."/>
            <person name="Andreopoulos B."/>
            <person name="Martin F.M."/>
            <person name="Harder C.B."/>
            <person name="Rigling D."/>
            <person name="Ford K.L."/>
            <person name="Foster G.D."/>
            <person name="Pangilinan J."/>
            <person name="Papanicolaou A."/>
            <person name="Barry K."/>
            <person name="LaButti K."/>
            <person name="Viragh M."/>
            <person name="Koriabine M."/>
            <person name="Yan M."/>
            <person name="Riley R."/>
            <person name="Champramary S."/>
            <person name="Plett K.L."/>
            <person name="Tsai I.J."/>
            <person name="Slot J."/>
            <person name="Sipos G."/>
            <person name="Plett J."/>
            <person name="Nagy L.G."/>
            <person name="Grigoriev I.V."/>
        </authorList>
    </citation>
    <scope>NUCLEOTIDE SEQUENCE</scope>
    <source>
        <strain evidence="1">ICMP 16352</strain>
    </source>
</reference>
<protein>
    <submittedName>
        <fullName evidence="1">Uncharacterized protein</fullName>
    </submittedName>
</protein>
<evidence type="ECO:0000313" key="1">
    <source>
        <dbReference type="EMBL" id="KAK0472858.1"/>
    </source>
</evidence>
<keyword evidence="2" id="KW-1185">Reference proteome</keyword>
<comment type="caution">
    <text evidence="1">The sequence shown here is derived from an EMBL/GenBank/DDBJ whole genome shotgun (WGS) entry which is preliminary data.</text>
</comment>
<name>A0AA39U2D2_9AGAR</name>
<dbReference type="Proteomes" id="UP001175227">
    <property type="component" value="Unassembled WGS sequence"/>
</dbReference>
<feature type="non-terminal residue" evidence="1">
    <location>
        <position position="1"/>
    </location>
</feature>
<feature type="non-terminal residue" evidence="1">
    <location>
        <position position="121"/>
    </location>
</feature>
<accession>A0AA39U2D2</accession>
<gene>
    <name evidence="1" type="ORF">IW261DRAFT_1311793</name>
</gene>
<sequence>QDSKHALKTFQNNIFTGAQVLTLGSFNATYQHVHGIAMQPNSPLYNCDVIKYNKQDDNTASQIFSADTLEKAMENTEDYLGLIVYLFVFGEFVDALQSCMMAHKHHVQIALRTKLFLDTWK</sequence>
<dbReference type="AlphaFoldDB" id="A0AA39U2D2"/>
<organism evidence="1 2">
    <name type="scientific">Armillaria novae-zelandiae</name>
    <dbReference type="NCBI Taxonomy" id="153914"/>
    <lineage>
        <taxon>Eukaryota</taxon>
        <taxon>Fungi</taxon>
        <taxon>Dikarya</taxon>
        <taxon>Basidiomycota</taxon>
        <taxon>Agaricomycotina</taxon>
        <taxon>Agaricomycetes</taxon>
        <taxon>Agaricomycetidae</taxon>
        <taxon>Agaricales</taxon>
        <taxon>Marasmiineae</taxon>
        <taxon>Physalacriaceae</taxon>
        <taxon>Armillaria</taxon>
    </lineage>
</organism>
<dbReference type="EMBL" id="JAUEPR010000037">
    <property type="protein sequence ID" value="KAK0472858.1"/>
    <property type="molecule type" value="Genomic_DNA"/>
</dbReference>